<comment type="catalytic activity">
    <reaction evidence="1 11">
        <text>1-(5-phospho-beta-D-ribosyl)-5'-AMP + H2O = 1-(5-phospho-beta-D-ribosyl)-5-[(5-phospho-beta-D-ribosylamino)methylideneamino]imidazole-4-carboxamide</text>
        <dbReference type="Rhea" id="RHEA:20049"/>
        <dbReference type="ChEBI" id="CHEBI:15377"/>
        <dbReference type="ChEBI" id="CHEBI:58435"/>
        <dbReference type="ChEBI" id="CHEBI:59457"/>
        <dbReference type="EC" id="3.5.4.19"/>
    </reaction>
</comment>
<reference evidence="13" key="1">
    <citation type="journal article" date="2020" name="mSystems">
        <title>Genome- and Community-Level Interaction Insights into Carbon Utilization and Element Cycling Functions of Hydrothermarchaeota in Hydrothermal Sediment.</title>
        <authorList>
            <person name="Zhou Z."/>
            <person name="Liu Y."/>
            <person name="Xu W."/>
            <person name="Pan J."/>
            <person name="Luo Z.H."/>
            <person name="Li M."/>
        </authorList>
    </citation>
    <scope>NUCLEOTIDE SEQUENCE [LARGE SCALE GENOMIC DNA]</scope>
    <source>
        <strain evidence="13">SpSt-1224</strain>
    </source>
</reference>
<evidence type="ECO:0000256" key="6">
    <source>
        <dbReference type="ARBA" id="ARBA00008299"/>
    </source>
</evidence>
<keyword evidence="7 11" id="KW-0963">Cytoplasm</keyword>
<dbReference type="GO" id="GO:0000105">
    <property type="term" value="P:L-histidine biosynthetic process"/>
    <property type="evidence" value="ECO:0007669"/>
    <property type="project" value="UniProtKB-UniRule"/>
</dbReference>
<dbReference type="HAMAP" id="MF_01021">
    <property type="entry name" value="HisI"/>
    <property type="match status" value="1"/>
</dbReference>
<dbReference type="GO" id="GO:0004635">
    <property type="term" value="F:phosphoribosyl-AMP cyclohydrolase activity"/>
    <property type="evidence" value="ECO:0007669"/>
    <property type="project" value="UniProtKB-UniRule"/>
</dbReference>
<proteinExistence type="inferred from homology"/>
<evidence type="ECO:0000256" key="8">
    <source>
        <dbReference type="ARBA" id="ARBA00022605"/>
    </source>
</evidence>
<evidence type="ECO:0000256" key="9">
    <source>
        <dbReference type="ARBA" id="ARBA00022801"/>
    </source>
</evidence>
<comment type="cofactor">
    <cofactor evidence="11">
        <name>Mg(2+)</name>
        <dbReference type="ChEBI" id="CHEBI:18420"/>
    </cofactor>
    <text evidence="11">Binds 1 Mg(2+) ion per subunit.</text>
</comment>
<evidence type="ECO:0000256" key="7">
    <source>
        <dbReference type="ARBA" id="ARBA00022490"/>
    </source>
</evidence>
<feature type="domain" description="Phosphoribosyl-AMP cyclohydrolase" evidence="12">
    <location>
        <begin position="26"/>
        <end position="100"/>
    </location>
</feature>
<dbReference type="Proteomes" id="UP000885986">
    <property type="component" value="Unassembled WGS sequence"/>
</dbReference>
<comment type="similarity">
    <text evidence="5">In the C-terminal section; belongs to the PRA-PH family.</text>
</comment>
<dbReference type="SUPFAM" id="SSF141734">
    <property type="entry name" value="HisI-like"/>
    <property type="match status" value="1"/>
</dbReference>
<comment type="cofactor">
    <cofactor evidence="11">
        <name>Zn(2+)</name>
        <dbReference type="ChEBI" id="CHEBI:29105"/>
    </cofactor>
    <text evidence="11">Binds 1 zinc ion per subunit.</text>
</comment>
<dbReference type="InterPro" id="IPR026660">
    <property type="entry name" value="PRA-CH"/>
</dbReference>
<sequence length="129" mass="14598">MLDFSKGEKGLLPAIVQDHQSGEVLMLAYINEIAWQRTLETGQAHYWSRSRAKIWLKGESSGHIQQVREIRVDCDADTVIFRVEQVGGAACHTGHRTCFYRRLAGFPGPDPHLETTETPVFDPAEVYKK</sequence>
<dbReference type="Pfam" id="PF01502">
    <property type="entry name" value="PRA-CH"/>
    <property type="match status" value="1"/>
</dbReference>
<evidence type="ECO:0000256" key="1">
    <source>
        <dbReference type="ARBA" id="ARBA00000024"/>
    </source>
</evidence>
<comment type="similarity">
    <text evidence="11">Belongs to the PRA-CH family.</text>
</comment>
<dbReference type="InterPro" id="IPR038019">
    <property type="entry name" value="PRib_AMP_CycHydrolase_sf"/>
</dbReference>
<dbReference type="GO" id="GO:0000287">
    <property type="term" value="F:magnesium ion binding"/>
    <property type="evidence" value="ECO:0007669"/>
    <property type="project" value="UniProtKB-UniRule"/>
</dbReference>
<organism evidence="13">
    <name type="scientific">Desulfurivibrio alkaliphilus</name>
    <dbReference type="NCBI Taxonomy" id="427923"/>
    <lineage>
        <taxon>Bacteria</taxon>
        <taxon>Pseudomonadati</taxon>
        <taxon>Thermodesulfobacteriota</taxon>
        <taxon>Desulfobulbia</taxon>
        <taxon>Desulfobulbales</taxon>
        <taxon>Desulfobulbaceae</taxon>
        <taxon>Desulfurivibrio</taxon>
    </lineage>
</organism>
<keyword evidence="11" id="KW-0862">Zinc</keyword>
<dbReference type="EC" id="3.5.4.19" evidence="11"/>
<keyword evidence="9 11" id="KW-0378">Hydrolase</keyword>
<feature type="binding site" evidence="11">
    <location>
        <position position="91"/>
    </location>
    <ligand>
        <name>Zn(2+)</name>
        <dbReference type="ChEBI" id="CHEBI:29105"/>
        <note>ligand shared between dimeric partners</note>
    </ligand>
</feature>
<feature type="binding site" evidence="11">
    <location>
        <position position="73"/>
    </location>
    <ligand>
        <name>Mg(2+)</name>
        <dbReference type="ChEBI" id="CHEBI:18420"/>
    </ligand>
</feature>
<dbReference type="EMBL" id="DSDS01000027">
    <property type="protein sequence ID" value="HET97325.1"/>
    <property type="molecule type" value="Genomic_DNA"/>
</dbReference>
<evidence type="ECO:0000256" key="10">
    <source>
        <dbReference type="ARBA" id="ARBA00023102"/>
    </source>
</evidence>
<dbReference type="GO" id="GO:0005737">
    <property type="term" value="C:cytoplasm"/>
    <property type="evidence" value="ECO:0007669"/>
    <property type="project" value="UniProtKB-SubCell"/>
</dbReference>
<dbReference type="FunFam" id="3.10.20.810:FF:000001">
    <property type="entry name" value="Histidine biosynthesis bifunctional protein HisIE"/>
    <property type="match status" value="1"/>
</dbReference>
<dbReference type="InterPro" id="IPR002496">
    <property type="entry name" value="PRib_AMP_CycHydrolase_dom"/>
</dbReference>
<evidence type="ECO:0000256" key="2">
    <source>
        <dbReference type="ARBA" id="ARBA00001460"/>
    </source>
</evidence>
<accession>A0A7C2TIN2</accession>
<evidence type="ECO:0000259" key="12">
    <source>
        <dbReference type="Pfam" id="PF01502"/>
    </source>
</evidence>
<comment type="pathway">
    <text evidence="3 11">Amino-acid biosynthesis; L-histidine biosynthesis; L-histidine from 5-phospho-alpha-D-ribose 1-diphosphate: step 3/9.</text>
</comment>
<comment type="subunit">
    <text evidence="11">Homodimer.</text>
</comment>
<dbReference type="GO" id="GO:0008270">
    <property type="term" value="F:zinc ion binding"/>
    <property type="evidence" value="ECO:0007669"/>
    <property type="project" value="UniProtKB-UniRule"/>
</dbReference>
<dbReference type="PANTHER" id="PTHR42945:SF1">
    <property type="entry name" value="HISTIDINE BIOSYNTHESIS BIFUNCTIONAL PROTEIN HIS7"/>
    <property type="match status" value="1"/>
</dbReference>
<keyword evidence="10 11" id="KW-0368">Histidine biosynthesis</keyword>
<dbReference type="Gene3D" id="3.10.20.810">
    <property type="entry name" value="Phosphoribosyl-AMP cyclohydrolase"/>
    <property type="match status" value="1"/>
</dbReference>
<feature type="binding site" evidence="11">
    <location>
        <position position="74"/>
    </location>
    <ligand>
        <name>Zn(2+)</name>
        <dbReference type="ChEBI" id="CHEBI:29105"/>
        <note>ligand shared between dimeric partners</note>
    </ligand>
</feature>
<dbReference type="GO" id="GO:0004636">
    <property type="term" value="F:phosphoribosyl-ATP diphosphatase activity"/>
    <property type="evidence" value="ECO:0007669"/>
    <property type="project" value="UniProtKB-EC"/>
</dbReference>
<keyword evidence="8 11" id="KW-0028">Amino-acid biosynthesis</keyword>
<comment type="subcellular location">
    <subcellularLocation>
        <location evidence="11">Cytoplasm</location>
    </subcellularLocation>
</comment>
<dbReference type="AlphaFoldDB" id="A0A7C2TIN2"/>
<evidence type="ECO:0000313" key="13">
    <source>
        <dbReference type="EMBL" id="HET97325.1"/>
    </source>
</evidence>
<evidence type="ECO:0000256" key="4">
    <source>
        <dbReference type="ARBA" id="ARBA00005204"/>
    </source>
</evidence>
<evidence type="ECO:0000256" key="5">
    <source>
        <dbReference type="ARBA" id="ARBA00007731"/>
    </source>
</evidence>
<comment type="similarity">
    <text evidence="6">In the N-terminal section; belongs to the PRA-CH family.</text>
</comment>
<feature type="binding site" evidence="11">
    <location>
        <position position="77"/>
    </location>
    <ligand>
        <name>Mg(2+)</name>
        <dbReference type="ChEBI" id="CHEBI:18420"/>
    </ligand>
</feature>
<dbReference type="UniPathway" id="UPA00031">
    <property type="reaction ID" value="UER00008"/>
</dbReference>
<feature type="binding site" evidence="11">
    <location>
        <position position="75"/>
    </location>
    <ligand>
        <name>Mg(2+)</name>
        <dbReference type="ChEBI" id="CHEBI:18420"/>
    </ligand>
</feature>
<comment type="caution">
    <text evidence="13">The sequence shown here is derived from an EMBL/GenBank/DDBJ whole genome shotgun (WGS) entry which is preliminary data.</text>
</comment>
<comment type="pathway">
    <text evidence="4">Amino-acid biosynthesis; L-histidine biosynthesis; L-histidine from 5-phospho-alpha-D-ribose 1-diphosphate: step 2/9.</text>
</comment>
<evidence type="ECO:0000256" key="11">
    <source>
        <dbReference type="HAMAP-Rule" id="MF_01021"/>
    </source>
</evidence>
<comment type="function">
    <text evidence="11">Catalyzes the hydrolysis of the adenine ring of phosphoribosyl-AMP.</text>
</comment>
<comment type="catalytic activity">
    <reaction evidence="2">
        <text>1-(5-phospho-beta-D-ribosyl)-ATP + H2O = 1-(5-phospho-beta-D-ribosyl)-5'-AMP + diphosphate + H(+)</text>
        <dbReference type="Rhea" id="RHEA:22828"/>
        <dbReference type="ChEBI" id="CHEBI:15377"/>
        <dbReference type="ChEBI" id="CHEBI:15378"/>
        <dbReference type="ChEBI" id="CHEBI:33019"/>
        <dbReference type="ChEBI" id="CHEBI:59457"/>
        <dbReference type="ChEBI" id="CHEBI:73183"/>
        <dbReference type="EC" id="3.6.1.31"/>
    </reaction>
</comment>
<gene>
    <name evidence="11 13" type="primary">hisI</name>
    <name evidence="13" type="ORF">ENN98_01210</name>
</gene>
<protein>
    <recommendedName>
        <fullName evidence="11">Phosphoribosyl-AMP cyclohydrolase</fullName>
        <shortName evidence="11">PRA-CH</shortName>
        <ecNumber evidence="11">3.5.4.19</ecNumber>
    </recommendedName>
</protein>
<keyword evidence="11" id="KW-0460">Magnesium</keyword>
<name>A0A7C2TIN2_9BACT</name>
<evidence type="ECO:0000256" key="3">
    <source>
        <dbReference type="ARBA" id="ARBA00005169"/>
    </source>
</evidence>
<dbReference type="NCBIfam" id="NF000768">
    <property type="entry name" value="PRK00051.1"/>
    <property type="match status" value="1"/>
</dbReference>
<dbReference type="PANTHER" id="PTHR42945">
    <property type="entry name" value="HISTIDINE BIOSYNTHESIS BIFUNCTIONAL PROTEIN"/>
    <property type="match status" value="1"/>
</dbReference>
<keyword evidence="11" id="KW-0479">Metal-binding</keyword>
<feature type="binding site" evidence="11">
    <location>
        <position position="98"/>
    </location>
    <ligand>
        <name>Zn(2+)</name>
        <dbReference type="ChEBI" id="CHEBI:29105"/>
        <note>ligand shared between dimeric partners</note>
    </ligand>
</feature>